<proteinExistence type="predicted"/>
<dbReference type="RefSeq" id="WP_079639841.1">
    <property type="nucleotide sequence ID" value="NZ_FUYP01000029.1"/>
</dbReference>
<dbReference type="AlphaFoldDB" id="A0A1T5F6T2"/>
<evidence type="ECO:0000313" key="2">
    <source>
        <dbReference type="Proteomes" id="UP000190044"/>
    </source>
</evidence>
<dbReference type="EMBL" id="FUYP01000029">
    <property type="protein sequence ID" value="SKB91886.1"/>
    <property type="molecule type" value="Genomic_DNA"/>
</dbReference>
<dbReference type="Proteomes" id="UP000190044">
    <property type="component" value="Unassembled WGS sequence"/>
</dbReference>
<accession>A0A1T5F6T2</accession>
<keyword evidence="2" id="KW-1185">Reference proteome</keyword>
<evidence type="ECO:0000313" key="1">
    <source>
        <dbReference type="EMBL" id="SKB91886.1"/>
    </source>
</evidence>
<protein>
    <submittedName>
        <fullName evidence="1">Uncharacterized protein</fullName>
    </submittedName>
</protein>
<organism evidence="1 2">
    <name type="scientific">Sphingopyxis flava</name>
    <dbReference type="NCBI Taxonomy" id="1507287"/>
    <lineage>
        <taxon>Bacteria</taxon>
        <taxon>Pseudomonadati</taxon>
        <taxon>Pseudomonadota</taxon>
        <taxon>Alphaproteobacteria</taxon>
        <taxon>Sphingomonadales</taxon>
        <taxon>Sphingomonadaceae</taxon>
        <taxon>Sphingopyxis</taxon>
    </lineage>
</organism>
<reference evidence="2" key="1">
    <citation type="submission" date="2017-02" db="EMBL/GenBank/DDBJ databases">
        <authorList>
            <person name="Varghese N."/>
            <person name="Submissions S."/>
        </authorList>
    </citation>
    <scope>NUCLEOTIDE SEQUENCE [LARGE SCALE GENOMIC DNA]</scope>
    <source>
        <strain evidence="2">R11H</strain>
    </source>
</reference>
<gene>
    <name evidence="1" type="ORF">SAMN06295937_102931</name>
</gene>
<sequence>MRRELNERANLYFKVTSKVIAELEEERLPWLQPWDRAAWLAVLRCDERAIFRAAGLAIRTRVSLLAFAGAEP</sequence>
<name>A0A1T5F6T2_9SPHN</name>